<reference evidence="10 11" key="1">
    <citation type="submission" date="2013-11" db="EMBL/GenBank/DDBJ databases">
        <title>Genome sequencing of Stegodyphus mimosarum.</title>
        <authorList>
            <person name="Bechsgaard J."/>
        </authorList>
    </citation>
    <scope>NUCLEOTIDE SEQUENCE [LARGE SCALE GENOMIC DNA]</scope>
</reference>
<dbReference type="InterPro" id="IPR035979">
    <property type="entry name" value="RBD_domain_sf"/>
</dbReference>
<gene>
    <name evidence="10" type="ORF">X975_14797</name>
</gene>
<evidence type="ECO:0000256" key="2">
    <source>
        <dbReference type="ARBA" id="ARBA00022553"/>
    </source>
</evidence>
<dbReference type="Gene3D" id="1.10.10.1180">
    <property type="entry name" value="MAN1, winged-helix domain"/>
    <property type="match status" value="1"/>
</dbReference>
<evidence type="ECO:0000256" key="4">
    <source>
        <dbReference type="ARBA" id="ARBA00022989"/>
    </source>
</evidence>
<protein>
    <submittedName>
        <fullName evidence="10">Inner nuclear membrane protein Man1</fullName>
    </submittedName>
</protein>
<dbReference type="OMA" id="WTEVEHY"/>
<dbReference type="PROSITE" id="PS50954">
    <property type="entry name" value="LEM"/>
    <property type="match status" value="1"/>
</dbReference>
<dbReference type="CDD" id="cd12934">
    <property type="entry name" value="LEM"/>
    <property type="match status" value="1"/>
</dbReference>
<dbReference type="GO" id="GO:0031490">
    <property type="term" value="F:chromatin DNA binding"/>
    <property type="evidence" value="ECO:0007669"/>
    <property type="project" value="TreeGrafter"/>
</dbReference>
<dbReference type="FunFam" id="3.30.70.330:FF:000176">
    <property type="entry name" value="Inner nuclear membrane protein Man1"/>
    <property type="match status" value="1"/>
</dbReference>
<dbReference type="InterPro" id="IPR034394">
    <property type="entry name" value="Man1_RRM"/>
</dbReference>
<accession>A0A087URT0</accession>
<dbReference type="GO" id="GO:0005637">
    <property type="term" value="C:nuclear inner membrane"/>
    <property type="evidence" value="ECO:0007669"/>
    <property type="project" value="UniProtKB-SubCell"/>
</dbReference>
<dbReference type="InterPro" id="IPR041885">
    <property type="entry name" value="MAN1_winged_helix_dom"/>
</dbReference>
<dbReference type="Pfam" id="PF09402">
    <property type="entry name" value="MSC"/>
    <property type="match status" value="1"/>
</dbReference>
<keyword evidence="2" id="KW-0597">Phosphoprotein</keyword>
<feature type="region of interest" description="Disordered" evidence="7">
    <location>
        <begin position="122"/>
        <end position="185"/>
    </location>
</feature>
<dbReference type="GO" id="GO:0030514">
    <property type="term" value="P:negative regulation of BMP signaling pathway"/>
    <property type="evidence" value="ECO:0007669"/>
    <property type="project" value="TreeGrafter"/>
</dbReference>
<dbReference type="CDD" id="cd12286">
    <property type="entry name" value="RRM_Man1"/>
    <property type="match status" value="1"/>
</dbReference>
<evidence type="ECO:0000256" key="8">
    <source>
        <dbReference type="SAM" id="Phobius"/>
    </source>
</evidence>
<dbReference type="Gene3D" id="1.10.720.40">
    <property type="match status" value="1"/>
</dbReference>
<dbReference type="SUPFAM" id="SSF63451">
    <property type="entry name" value="LEM domain"/>
    <property type="match status" value="1"/>
</dbReference>
<dbReference type="STRING" id="407821.A0A087URT0"/>
<dbReference type="Pfam" id="PF03020">
    <property type="entry name" value="LEM"/>
    <property type="match status" value="1"/>
</dbReference>
<sequence length="713" mass="81859">MANRLSNEELRKSLQDYGEDVGPITPTTRSVWEKKLLALRKTNGPATMTRGLNAFSSDDSEIEGVASNRVRKKRTFNRNESVVRPERMSLIRPREMNPSPETDVFKKPSPVHIIIPGQDRKAHYDSPLHRNQNTKSKTRKSLGKQTTFDVETSDSDFDTESPFIPGKSARLRKKTPPNISSDYRGMNLRKLNEDGTKYENSVTRKSLNSHWTSDTQHSLHHFSTTLNRLKREHIDPGYRTNGYLPNTISNGEFHEEKVQGSSTNYSHCVSWLLVVGVIAFFVLIGALYMTEVQKTTQTANKSHSKFCSEVPEEQCKLLILISQELHHLLTTIAGEYECDSSGIIKNRNLTVREARDILKERLLRNEYFKAEDFDNLFKHSVKLIKDHPDCGLKLYSVSSDFGVTSRKDLFLDNSALEATQAAKSFWCRVRHSVHWTATKLFFITIGILALVIAYYGLTFWKRRRELQEKMFYEMVEKVIDILQDSQDFSYQSDSNVGPYKAVVNIRDTLIPAKERKDKLWLWDKVVAFIEENESRVSVEYKTINGEDFKVWRWNPCTSTENEGSKQGKVWQGQAFNSLGKGRNPTYSPTPCLKIRNMFDSEVEYGDDWQISIRDAILEKCEGNDGIRHIAVDTSSNEGCVYMLCSSTQAAGKAFNALHGWWFDGKLVTVKYLRYERYLERFPEAENCVEPLKPSNNKRLSLSTPFFSSALERS</sequence>
<dbReference type="Proteomes" id="UP000054359">
    <property type="component" value="Unassembled WGS sequence"/>
</dbReference>
<keyword evidence="5 8" id="KW-0472">Membrane</keyword>
<keyword evidence="3 8" id="KW-0812">Transmembrane</keyword>
<keyword evidence="6" id="KW-0539">Nucleus</keyword>
<dbReference type="PANTHER" id="PTHR13428:SF12">
    <property type="entry name" value="INNER NUCLEAR MEMBRANE PROTEIN MAN1"/>
    <property type="match status" value="1"/>
</dbReference>
<dbReference type="SUPFAM" id="SSF54928">
    <property type="entry name" value="RNA-binding domain, RBD"/>
    <property type="match status" value="1"/>
</dbReference>
<feature type="transmembrane region" description="Helical" evidence="8">
    <location>
        <begin position="269"/>
        <end position="289"/>
    </location>
</feature>
<dbReference type="InterPro" id="IPR018996">
    <property type="entry name" value="Man1/Src1-like_C"/>
</dbReference>
<dbReference type="InterPro" id="IPR012677">
    <property type="entry name" value="Nucleotide-bd_a/b_plait_sf"/>
</dbReference>
<dbReference type="GO" id="GO:0006998">
    <property type="term" value="P:nuclear envelope organization"/>
    <property type="evidence" value="ECO:0007669"/>
    <property type="project" value="TreeGrafter"/>
</dbReference>
<organism evidence="10 11">
    <name type="scientific">Stegodyphus mimosarum</name>
    <name type="common">African social velvet spider</name>
    <dbReference type="NCBI Taxonomy" id="407821"/>
    <lineage>
        <taxon>Eukaryota</taxon>
        <taxon>Metazoa</taxon>
        <taxon>Ecdysozoa</taxon>
        <taxon>Arthropoda</taxon>
        <taxon>Chelicerata</taxon>
        <taxon>Arachnida</taxon>
        <taxon>Araneae</taxon>
        <taxon>Araneomorphae</taxon>
        <taxon>Entelegynae</taxon>
        <taxon>Eresoidea</taxon>
        <taxon>Eresidae</taxon>
        <taxon>Stegodyphus</taxon>
    </lineage>
</organism>
<dbReference type="OrthoDB" id="118234at2759"/>
<name>A0A087URT0_STEMI</name>
<evidence type="ECO:0000259" key="9">
    <source>
        <dbReference type="PROSITE" id="PS50954"/>
    </source>
</evidence>
<dbReference type="InterPro" id="IPR052277">
    <property type="entry name" value="INM_ESCRT-Associated"/>
</dbReference>
<evidence type="ECO:0000256" key="5">
    <source>
        <dbReference type="ARBA" id="ARBA00023136"/>
    </source>
</evidence>
<dbReference type="SMART" id="SM00540">
    <property type="entry name" value="LEM"/>
    <property type="match status" value="1"/>
</dbReference>
<feature type="non-terminal residue" evidence="10">
    <location>
        <position position="713"/>
    </location>
</feature>
<keyword evidence="11" id="KW-1185">Reference proteome</keyword>
<dbReference type="AlphaFoldDB" id="A0A087URT0"/>
<feature type="transmembrane region" description="Helical" evidence="8">
    <location>
        <begin position="440"/>
        <end position="460"/>
    </location>
</feature>
<evidence type="ECO:0000313" key="11">
    <source>
        <dbReference type="Proteomes" id="UP000054359"/>
    </source>
</evidence>
<dbReference type="EMBL" id="KK121256">
    <property type="protein sequence ID" value="KFM80069.1"/>
    <property type="molecule type" value="Genomic_DNA"/>
</dbReference>
<dbReference type="FunFam" id="1.10.720.40:FF:000001">
    <property type="entry name" value="LEM domain containing 2, isoform CRA_a"/>
    <property type="match status" value="1"/>
</dbReference>
<evidence type="ECO:0000256" key="6">
    <source>
        <dbReference type="ARBA" id="ARBA00023242"/>
    </source>
</evidence>
<proteinExistence type="predicted"/>
<dbReference type="InterPro" id="IPR011015">
    <property type="entry name" value="LEM/LEM-like_dom_sf"/>
</dbReference>
<evidence type="ECO:0000256" key="3">
    <source>
        <dbReference type="ARBA" id="ARBA00022692"/>
    </source>
</evidence>
<dbReference type="InterPro" id="IPR003887">
    <property type="entry name" value="LEM_dom"/>
</dbReference>
<dbReference type="Gene3D" id="3.30.70.330">
    <property type="match status" value="1"/>
</dbReference>
<dbReference type="PANTHER" id="PTHR13428">
    <property type="entry name" value="INNER NUCLEAR MEMBRANE PROTEIN MAN1 LEM DOMAIN CONTAINING PROTEIN"/>
    <property type="match status" value="1"/>
</dbReference>
<feature type="domain" description="LEM" evidence="9">
    <location>
        <begin position="1"/>
        <end position="43"/>
    </location>
</feature>
<evidence type="ECO:0000256" key="7">
    <source>
        <dbReference type="SAM" id="MobiDB-lite"/>
    </source>
</evidence>
<keyword evidence="4 8" id="KW-1133">Transmembrane helix</keyword>
<evidence type="ECO:0000256" key="1">
    <source>
        <dbReference type="ARBA" id="ARBA00004473"/>
    </source>
</evidence>
<comment type="subcellular location">
    <subcellularLocation>
        <location evidence="1">Nucleus inner membrane</location>
        <topology evidence="1">Multi-pass membrane protein</topology>
    </subcellularLocation>
</comment>
<evidence type="ECO:0000313" key="10">
    <source>
        <dbReference type="EMBL" id="KFM80069.1"/>
    </source>
</evidence>